<reference evidence="3 4" key="1">
    <citation type="journal article" date="2017" name="BMC Genomics">
        <title>Xanthomonas adaptation to common bean is associated with horizontal transfers of genes encoding TAL effectors.</title>
        <authorList>
            <person name="Ruh M."/>
            <person name="Briand M."/>
            <person name="Bonneau S."/>
            <person name="Jacques M.A."/>
            <person name="Chen N.W.G."/>
        </authorList>
    </citation>
    <scope>NUCLEOTIDE SEQUENCE [LARGE SCALE GENOMIC DNA]</scope>
    <source>
        <strain evidence="3">CFBP6167</strain>
        <strain evidence="2 4">CFBP6991</strain>
    </source>
</reference>
<evidence type="ECO:0000313" key="2">
    <source>
        <dbReference type="EMBL" id="ATS86718.1"/>
    </source>
</evidence>
<protein>
    <submittedName>
        <fullName evidence="3">Uncharacterized protein</fullName>
    </submittedName>
</protein>
<dbReference type="Proteomes" id="UP000230560">
    <property type="component" value="Chromosome"/>
</dbReference>
<organism evidence="3">
    <name type="scientific">Xanthomonas citri pv. phaseoli var. fuscans</name>
    <dbReference type="NCBI Taxonomy" id="473423"/>
    <lineage>
        <taxon>Bacteria</taxon>
        <taxon>Pseudomonadati</taxon>
        <taxon>Pseudomonadota</taxon>
        <taxon>Gammaproteobacteria</taxon>
        <taxon>Lysobacterales</taxon>
        <taxon>Lysobacteraceae</taxon>
        <taxon>Xanthomonas</taxon>
    </lineage>
</organism>
<dbReference type="EMBL" id="CP021015">
    <property type="protein sequence ID" value="ATS86718.1"/>
    <property type="molecule type" value="Genomic_DNA"/>
</dbReference>
<evidence type="ECO:0000313" key="3">
    <source>
        <dbReference type="EMBL" id="ATS90979.1"/>
    </source>
</evidence>
<accession>A0A808FMD0</accession>
<name>A0A808FMD0_XANCI</name>
<feature type="compositionally biased region" description="Basic and acidic residues" evidence="1">
    <location>
        <begin position="1"/>
        <end position="15"/>
    </location>
</feature>
<gene>
    <name evidence="3" type="ORF">XcfCFBP6167P_16810</name>
    <name evidence="2" type="ORF">XcfCFBP6991P_20780</name>
</gene>
<sequence>MGGGDDRHQRHHGQDRPWAQTKMSERHRRQYSGKAGRVAAGATSGQGSGAAGVSGPLAWWARSMQATPANRLTAAMI</sequence>
<proteinExistence type="predicted"/>
<dbReference type="EMBL" id="CP021018">
    <property type="protein sequence ID" value="ATS90979.1"/>
    <property type="molecule type" value="Genomic_DNA"/>
</dbReference>
<evidence type="ECO:0000313" key="4">
    <source>
        <dbReference type="Proteomes" id="UP000230560"/>
    </source>
</evidence>
<dbReference type="AlphaFoldDB" id="A0A808FMD0"/>
<feature type="region of interest" description="Disordered" evidence="1">
    <location>
        <begin position="1"/>
        <end position="52"/>
    </location>
</feature>
<evidence type="ECO:0000256" key="1">
    <source>
        <dbReference type="SAM" id="MobiDB-lite"/>
    </source>
</evidence>